<feature type="transmembrane region" description="Helical" evidence="12">
    <location>
        <begin position="22"/>
        <end position="40"/>
    </location>
</feature>
<feature type="transmembrane region" description="Helical" evidence="12">
    <location>
        <begin position="189"/>
        <end position="216"/>
    </location>
</feature>
<evidence type="ECO:0000256" key="9">
    <source>
        <dbReference type="ARBA" id="ARBA00023136"/>
    </source>
</evidence>
<keyword evidence="9 12" id="KW-0472">Membrane</keyword>
<dbReference type="Pfam" id="PF05631">
    <property type="entry name" value="MFS_5"/>
    <property type="match status" value="2"/>
</dbReference>
<dbReference type="InterPro" id="IPR036259">
    <property type="entry name" value="MFS_trans_sf"/>
</dbReference>
<feature type="transmembrane region" description="Helical" evidence="12">
    <location>
        <begin position="155"/>
        <end position="177"/>
    </location>
</feature>
<dbReference type="GO" id="GO:0005886">
    <property type="term" value="C:plasma membrane"/>
    <property type="evidence" value="ECO:0007669"/>
    <property type="project" value="UniProtKB-SubCell"/>
</dbReference>
<feature type="transmembrane region" description="Helical" evidence="12">
    <location>
        <begin position="312"/>
        <end position="334"/>
    </location>
</feature>
<dbReference type="Proteomes" id="UP000664859">
    <property type="component" value="Unassembled WGS sequence"/>
</dbReference>
<evidence type="ECO:0000256" key="2">
    <source>
        <dbReference type="ARBA" id="ARBA00004651"/>
    </source>
</evidence>
<accession>A0A835Z703</accession>
<evidence type="ECO:0000313" key="13">
    <source>
        <dbReference type="EMBL" id="KAG5186125.1"/>
    </source>
</evidence>
<dbReference type="SUPFAM" id="SSF103473">
    <property type="entry name" value="MFS general substrate transporter"/>
    <property type="match status" value="1"/>
</dbReference>
<feature type="transmembrane region" description="Helical" evidence="12">
    <location>
        <begin position="130"/>
        <end position="149"/>
    </location>
</feature>
<feature type="transmembrane region" description="Helical" evidence="12">
    <location>
        <begin position="346"/>
        <end position="370"/>
    </location>
</feature>
<dbReference type="OrthoDB" id="263957at2759"/>
<protein>
    <recommendedName>
        <fullName evidence="3">Molybdate-anion transporter</fullName>
    </recommendedName>
    <alternativeName>
        <fullName evidence="10">Major facilitator superfamily domain-containing protein 5</fullName>
    </alternativeName>
    <alternativeName>
        <fullName evidence="11">Molybdate transporter 2 homolog</fullName>
    </alternativeName>
</protein>
<comment type="function">
    <text evidence="1">Mediates high-affinity intracellular uptake of the rare oligo-element molybdenum.</text>
</comment>
<feature type="transmembrane region" description="Helical" evidence="12">
    <location>
        <begin position="222"/>
        <end position="242"/>
    </location>
</feature>
<name>A0A835Z703_9STRA</name>
<keyword evidence="4" id="KW-0813">Transport</keyword>
<evidence type="ECO:0000256" key="4">
    <source>
        <dbReference type="ARBA" id="ARBA00022448"/>
    </source>
</evidence>
<dbReference type="PANTHER" id="PTHR23516:SF1">
    <property type="entry name" value="MOLYBDATE-ANION TRANSPORTER"/>
    <property type="match status" value="1"/>
</dbReference>
<evidence type="ECO:0000256" key="3">
    <source>
        <dbReference type="ARBA" id="ARBA00021242"/>
    </source>
</evidence>
<evidence type="ECO:0000313" key="14">
    <source>
        <dbReference type="Proteomes" id="UP000664859"/>
    </source>
</evidence>
<comment type="caution">
    <text evidence="13">The sequence shown here is derived from an EMBL/GenBank/DDBJ whole genome shotgun (WGS) entry which is preliminary data.</text>
</comment>
<feature type="transmembrane region" description="Helical" evidence="12">
    <location>
        <begin position="70"/>
        <end position="87"/>
    </location>
</feature>
<evidence type="ECO:0000256" key="11">
    <source>
        <dbReference type="ARBA" id="ARBA00032555"/>
    </source>
</evidence>
<dbReference type="CDD" id="cd17487">
    <property type="entry name" value="MFS_MFSD5_like"/>
    <property type="match status" value="1"/>
</dbReference>
<dbReference type="InterPro" id="IPR008509">
    <property type="entry name" value="MOT2/MFSD5"/>
</dbReference>
<organism evidence="13 14">
    <name type="scientific">Tribonema minus</name>
    <dbReference type="NCBI Taxonomy" id="303371"/>
    <lineage>
        <taxon>Eukaryota</taxon>
        <taxon>Sar</taxon>
        <taxon>Stramenopiles</taxon>
        <taxon>Ochrophyta</taxon>
        <taxon>PX clade</taxon>
        <taxon>Xanthophyceae</taxon>
        <taxon>Tribonematales</taxon>
        <taxon>Tribonemataceae</taxon>
        <taxon>Tribonema</taxon>
    </lineage>
</organism>
<sequence>MSSILGVVADTFGVAKPDWPDWAVTTFASLCVACLVLLLADRYDGRVREGATSSGEVSGKLAPSFRKFQVKYLSVYMVVMLADWLQGTNMYTLYQSYGVNVGTLFLTGFSSSAIFGTFLGLFVDKFGRRLGCLAFCVLEIIINTLEHFPSMGLLLAGRVLGGISTSLLFTAFESWMVSEHRRMGFPEAWLASTFSLATVGNGIVAIIAGIMAQVAADRLGEIGPFQAAIALTVIALVLLLFWRENYGGCDDAAVGAAAAAAAEAAHVNGNGAAAAAAPDGGGGAADSGHRHHQSLRSSIAAAYRCIATDARVLLLGLVQSLFEGAMYTFVFMWVPTLMAVAPGGRLPTGLVFSSFMVCVTVGGVLTSVMLRRVGVEAGSAAVFAAAAAAMALPAAAPRSFGAVLGAFLVLETCVGAFYACAGVMRARYLPDAYQGAIMNIFRLPLNVLVVVGTRVTDVAPPRTVFAVIALWFGAAAVLQLRLWAMAAAGAGAGGGGAAAAAPAPVAAAAGGEGKKEL</sequence>
<keyword evidence="7 12" id="KW-1133">Transmembrane helix</keyword>
<evidence type="ECO:0000256" key="8">
    <source>
        <dbReference type="ARBA" id="ARBA00023065"/>
    </source>
</evidence>
<gene>
    <name evidence="13" type="ORF">JKP88DRAFT_269617</name>
</gene>
<feature type="transmembrane region" description="Helical" evidence="12">
    <location>
        <begin position="377"/>
        <end position="396"/>
    </location>
</feature>
<evidence type="ECO:0000256" key="7">
    <source>
        <dbReference type="ARBA" id="ARBA00022989"/>
    </source>
</evidence>
<evidence type="ECO:0000256" key="1">
    <source>
        <dbReference type="ARBA" id="ARBA00003019"/>
    </source>
</evidence>
<evidence type="ECO:0000256" key="12">
    <source>
        <dbReference type="SAM" id="Phobius"/>
    </source>
</evidence>
<dbReference type="Gene3D" id="1.20.1250.20">
    <property type="entry name" value="MFS general substrate transporter like domains"/>
    <property type="match status" value="1"/>
</dbReference>
<proteinExistence type="predicted"/>
<dbReference type="AlphaFoldDB" id="A0A835Z703"/>
<evidence type="ECO:0000256" key="5">
    <source>
        <dbReference type="ARBA" id="ARBA00022475"/>
    </source>
</evidence>
<keyword evidence="14" id="KW-1185">Reference proteome</keyword>
<evidence type="ECO:0000256" key="10">
    <source>
        <dbReference type="ARBA" id="ARBA00030646"/>
    </source>
</evidence>
<keyword evidence="8" id="KW-0406">Ion transport</keyword>
<evidence type="ECO:0000256" key="6">
    <source>
        <dbReference type="ARBA" id="ARBA00022692"/>
    </source>
</evidence>
<dbReference type="EMBL" id="JAFCMP010000113">
    <property type="protein sequence ID" value="KAG5186125.1"/>
    <property type="molecule type" value="Genomic_DNA"/>
</dbReference>
<keyword evidence="6 12" id="KW-0812">Transmembrane</keyword>
<feature type="transmembrane region" description="Helical" evidence="12">
    <location>
        <begin position="462"/>
        <end position="480"/>
    </location>
</feature>
<keyword evidence="5" id="KW-1003">Cell membrane</keyword>
<reference evidence="13" key="1">
    <citation type="submission" date="2021-02" db="EMBL/GenBank/DDBJ databases">
        <title>First Annotated Genome of the Yellow-green Alga Tribonema minus.</title>
        <authorList>
            <person name="Mahan K.M."/>
        </authorList>
    </citation>
    <scope>NUCLEOTIDE SEQUENCE</scope>
    <source>
        <strain evidence="13">UTEX B ZZ1240</strain>
    </source>
</reference>
<dbReference type="GO" id="GO:0015098">
    <property type="term" value="F:molybdate ion transmembrane transporter activity"/>
    <property type="evidence" value="ECO:0007669"/>
    <property type="project" value="InterPro"/>
</dbReference>
<feature type="transmembrane region" description="Helical" evidence="12">
    <location>
        <begin position="99"/>
        <end position="123"/>
    </location>
</feature>
<comment type="subcellular location">
    <subcellularLocation>
        <location evidence="2">Cell membrane</location>
        <topology evidence="2">Multi-pass membrane protein</topology>
    </subcellularLocation>
</comment>
<dbReference type="PANTHER" id="PTHR23516">
    <property type="entry name" value="SAM (S-ADENOSYL METHIONINE) TRANSPORTER"/>
    <property type="match status" value="1"/>
</dbReference>
<dbReference type="GO" id="GO:0006811">
    <property type="term" value="P:monoatomic ion transport"/>
    <property type="evidence" value="ECO:0007669"/>
    <property type="project" value="UniProtKB-KW"/>
</dbReference>
<feature type="transmembrane region" description="Helical" evidence="12">
    <location>
        <begin position="402"/>
        <end position="424"/>
    </location>
</feature>